<name>A0ABX6A8D0_STRVD</name>
<dbReference type="InterPro" id="IPR002328">
    <property type="entry name" value="ADH_Zn_CS"/>
</dbReference>
<dbReference type="Proteomes" id="UP000327143">
    <property type="component" value="Chromosome"/>
</dbReference>
<accession>A0ABX6A8D0</accession>
<dbReference type="SUPFAM" id="SSF51735">
    <property type="entry name" value="NAD(P)-binding Rossmann-fold domains"/>
    <property type="match status" value="1"/>
</dbReference>
<evidence type="ECO:0000256" key="3">
    <source>
        <dbReference type="ARBA" id="ARBA00022833"/>
    </source>
</evidence>
<feature type="domain" description="Alcohol dehydrogenase-like N-terminal" evidence="7">
    <location>
        <begin position="25"/>
        <end position="133"/>
    </location>
</feature>
<dbReference type="InterPro" id="IPR013149">
    <property type="entry name" value="ADH-like_C"/>
</dbReference>
<keyword evidence="2 5" id="KW-0479">Metal-binding</keyword>
<comment type="cofactor">
    <cofactor evidence="1 5">
        <name>Zn(2+)</name>
        <dbReference type="ChEBI" id="CHEBI:29105"/>
    </cofactor>
</comment>
<evidence type="ECO:0000259" key="7">
    <source>
        <dbReference type="Pfam" id="PF08240"/>
    </source>
</evidence>
<dbReference type="PANTHER" id="PTHR42813">
    <property type="entry name" value="ZINC-TYPE ALCOHOL DEHYDROGENASE-LIKE"/>
    <property type="match status" value="1"/>
</dbReference>
<dbReference type="RefSeq" id="WP_004993423.1">
    <property type="nucleotide sequence ID" value="NZ_CP023700.1"/>
</dbReference>
<evidence type="ECO:0000256" key="1">
    <source>
        <dbReference type="ARBA" id="ARBA00001947"/>
    </source>
</evidence>
<dbReference type="Gene3D" id="3.90.180.10">
    <property type="entry name" value="Medium-chain alcohol dehydrogenases, catalytic domain"/>
    <property type="match status" value="1"/>
</dbReference>
<organism evidence="8 9">
    <name type="scientific">Streptomyces viridosporus T7A</name>
    <dbReference type="NCBI Taxonomy" id="665577"/>
    <lineage>
        <taxon>Bacteria</taxon>
        <taxon>Bacillati</taxon>
        <taxon>Actinomycetota</taxon>
        <taxon>Actinomycetes</taxon>
        <taxon>Kitasatosporales</taxon>
        <taxon>Streptomycetaceae</taxon>
        <taxon>Streptomyces</taxon>
    </lineage>
</organism>
<evidence type="ECO:0000256" key="5">
    <source>
        <dbReference type="RuleBase" id="RU361277"/>
    </source>
</evidence>
<dbReference type="PROSITE" id="PS00059">
    <property type="entry name" value="ADH_ZINC"/>
    <property type="match status" value="1"/>
</dbReference>
<dbReference type="EMBL" id="CP023700">
    <property type="protein sequence ID" value="QEU83596.1"/>
    <property type="molecule type" value="Genomic_DNA"/>
</dbReference>
<dbReference type="InterPro" id="IPR036291">
    <property type="entry name" value="NAD(P)-bd_dom_sf"/>
</dbReference>
<gene>
    <name evidence="8" type="ORF">CP969_01730</name>
</gene>
<keyword evidence="9" id="KW-1185">Reference proteome</keyword>
<evidence type="ECO:0000256" key="2">
    <source>
        <dbReference type="ARBA" id="ARBA00022723"/>
    </source>
</evidence>
<feature type="domain" description="Alcohol dehydrogenase-like C-terminal" evidence="6">
    <location>
        <begin position="183"/>
        <end position="306"/>
    </location>
</feature>
<evidence type="ECO:0000259" key="6">
    <source>
        <dbReference type="Pfam" id="PF00107"/>
    </source>
</evidence>
<dbReference type="InterPro" id="IPR013154">
    <property type="entry name" value="ADH-like_N"/>
</dbReference>
<protein>
    <submittedName>
        <fullName evidence="8">IMP dehydrogenase</fullName>
    </submittedName>
</protein>
<keyword evidence="4" id="KW-0560">Oxidoreductase</keyword>
<comment type="similarity">
    <text evidence="5">Belongs to the zinc-containing alcohol dehydrogenase family.</text>
</comment>
<dbReference type="SUPFAM" id="SSF50129">
    <property type="entry name" value="GroES-like"/>
    <property type="match status" value="1"/>
</dbReference>
<dbReference type="PANTHER" id="PTHR42813:SF2">
    <property type="entry name" value="DEHYDROGENASE, ZINC-CONTAINING, PUTATIVE (AFU_ORTHOLOGUE AFUA_2G02810)-RELATED"/>
    <property type="match status" value="1"/>
</dbReference>
<proteinExistence type="inferred from homology"/>
<sequence length="347" mass="36295">MLAVVIHAPGDVRVQEVPEPRIEEPTDALVRVVAAGVCGSDLSVLRGLSPLPRPVRSGHEFVGVVEDVGIGVTTVRPGDFVLAPFSTSDGDCPHCRRGVPIACEKGRLFGEFGPDGSVLDGGQAEFVRVPLADTTLLTVPGTPPEELVPSLLALTDVMSTGHEAALHAGVGPGATVVIVGDGAVGQCAVLACRRLKAERIIIMSRHPRRQQLARAHGATDVVTARGEEGTAEVIDLLGGGSGHVIEAVGTLQAMRQAIGCTRPGGQVGYVGLPWDVTLPLWELFAKNLSLSGGGSNVRAMMPELLDDVLKGTLQPGGVFDADHALTDAPRAFEDMDVRRCIKPILRP</sequence>
<evidence type="ECO:0000313" key="9">
    <source>
        <dbReference type="Proteomes" id="UP000327143"/>
    </source>
</evidence>
<evidence type="ECO:0000256" key="4">
    <source>
        <dbReference type="ARBA" id="ARBA00023002"/>
    </source>
</evidence>
<dbReference type="InterPro" id="IPR011032">
    <property type="entry name" value="GroES-like_sf"/>
</dbReference>
<dbReference type="Pfam" id="PF08240">
    <property type="entry name" value="ADH_N"/>
    <property type="match status" value="1"/>
</dbReference>
<keyword evidence="3 5" id="KW-0862">Zinc</keyword>
<reference evidence="8 9" key="1">
    <citation type="submission" date="2017-09" db="EMBL/GenBank/DDBJ databases">
        <authorList>
            <person name="Lee N."/>
            <person name="Cho B.-K."/>
        </authorList>
    </citation>
    <scope>NUCLEOTIDE SEQUENCE [LARGE SCALE GENOMIC DNA]</scope>
    <source>
        <strain evidence="8 9">ATCC 39115</strain>
    </source>
</reference>
<dbReference type="Gene3D" id="3.40.50.720">
    <property type="entry name" value="NAD(P)-binding Rossmann-like Domain"/>
    <property type="match status" value="1"/>
</dbReference>
<evidence type="ECO:0000313" key="8">
    <source>
        <dbReference type="EMBL" id="QEU83596.1"/>
    </source>
</evidence>
<dbReference type="Pfam" id="PF00107">
    <property type="entry name" value="ADH_zinc_N"/>
    <property type="match status" value="1"/>
</dbReference>